<dbReference type="EMBL" id="DSVI01000018">
    <property type="protein sequence ID" value="HGT48460.1"/>
    <property type="molecule type" value="Genomic_DNA"/>
</dbReference>
<dbReference type="GO" id="GO:0009036">
    <property type="term" value="F:type II site-specific deoxyribonuclease activity"/>
    <property type="evidence" value="ECO:0007669"/>
    <property type="project" value="InterPro"/>
</dbReference>
<dbReference type="InterPro" id="IPR019068">
    <property type="entry name" value="Restrct_endonuc_II_MjaI"/>
</dbReference>
<dbReference type="GO" id="GO:0009307">
    <property type="term" value="P:DNA restriction-modification system"/>
    <property type="evidence" value="ECO:0007669"/>
    <property type="project" value="InterPro"/>
</dbReference>
<dbReference type="GO" id="GO:0003677">
    <property type="term" value="F:DNA binding"/>
    <property type="evidence" value="ECO:0007669"/>
    <property type="project" value="InterPro"/>
</dbReference>
<keyword evidence="1" id="KW-0255">Endonuclease</keyword>
<accession>A0A832G787</accession>
<dbReference type="Pfam" id="PF09568">
    <property type="entry name" value="RE_MjaI"/>
    <property type="match status" value="1"/>
</dbReference>
<name>A0A832G787_9BACT</name>
<evidence type="ECO:0000313" key="1">
    <source>
        <dbReference type="EMBL" id="HGT48460.1"/>
    </source>
</evidence>
<reference evidence="1" key="1">
    <citation type="journal article" date="2020" name="mSystems">
        <title>Genome- and Community-Level Interaction Insights into Carbon Utilization and Element Cycling Functions of Hydrothermarchaeota in Hydrothermal Sediment.</title>
        <authorList>
            <person name="Zhou Z."/>
            <person name="Liu Y."/>
            <person name="Xu W."/>
            <person name="Pan J."/>
            <person name="Luo Z.H."/>
            <person name="Li M."/>
        </authorList>
    </citation>
    <scope>NUCLEOTIDE SEQUENCE [LARGE SCALE GENOMIC DNA]</scope>
    <source>
        <strain evidence="1">SpSt-500</strain>
    </source>
</reference>
<sequence length="197" mass="22764">MKTIKIPNSEILSLLEADTLTFPKYATQIINLANQNAQATRPSVVGQMSELIQEFKGSKLKDWEEWYLNKHPEALKIATDKIFEMIENFKDVMTQIDRDMIESWVRDLVIIKTFVGLKFQEAILKKVANHLKVPYRLAKPEEESQGIDGYLQSIPVSIKPISYFIKKSLSEKIDVPIIFYEKVKDGIKITFDEKLIN</sequence>
<protein>
    <submittedName>
        <fullName evidence="1">MjaI family restriction endonuclease</fullName>
    </submittedName>
</protein>
<gene>
    <name evidence="1" type="ORF">ENS56_10520</name>
</gene>
<keyword evidence="1" id="KW-0540">Nuclease</keyword>
<comment type="caution">
    <text evidence="1">The sequence shown here is derived from an EMBL/GenBank/DDBJ whole genome shotgun (WGS) entry which is preliminary data.</text>
</comment>
<keyword evidence="1" id="KW-0378">Hydrolase</keyword>
<organism evidence="1">
    <name type="scientific">Ignavibacterium album</name>
    <dbReference type="NCBI Taxonomy" id="591197"/>
    <lineage>
        <taxon>Bacteria</taxon>
        <taxon>Pseudomonadati</taxon>
        <taxon>Ignavibacteriota</taxon>
        <taxon>Ignavibacteria</taxon>
        <taxon>Ignavibacteriales</taxon>
        <taxon>Ignavibacteriaceae</taxon>
        <taxon>Ignavibacterium</taxon>
    </lineage>
</organism>
<dbReference type="AlphaFoldDB" id="A0A832G787"/>
<proteinExistence type="predicted"/>